<accession>A0A085V777</accession>
<evidence type="ECO:0000256" key="4">
    <source>
        <dbReference type="ARBA" id="ARBA00037131"/>
    </source>
</evidence>
<evidence type="ECO:0000313" key="7">
    <source>
        <dbReference type="Proteomes" id="UP000028631"/>
    </source>
</evidence>
<keyword evidence="3" id="KW-0963">Cytoplasm</keyword>
<dbReference type="InterPro" id="IPR006016">
    <property type="entry name" value="UspA"/>
</dbReference>
<dbReference type="Proteomes" id="UP000028631">
    <property type="component" value="Unassembled WGS sequence"/>
</dbReference>
<comment type="caution">
    <text evidence="6">The sequence shown here is derived from an EMBL/GenBank/DDBJ whole genome shotgun (WGS) entry which is preliminary data.</text>
</comment>
<organism evidence="6 7">
    <name type="scientific">Pseudomonas syringae</name>
    <dbReference type="NCBI Taxonomy" id="317"/>
    <lineage>
        <taxon>Bacteria</taxon>
        <taxon>Pseudomonadati</taxon>
        <taxon>Pseudomonadota</taxon>
        <taxon>Gammaproteobacteria</taxon>
        <taxon>Pseudomonadales</taxon>
        <taxon>Pseudomonadaceae</taxon>
        <taxon>Pseudomonas</taxon>
    </lineage>
</organism>
<dbReference type="GO" id="GO:0005737">
    <property type="term" value="C:cytoplasm"/>
    <property type="evidence" value="ECO:0007669"/>
    <property type="project" value="UniProtKB-SubCell"/>
</dbReference>
<dbReference type="SUPFAM" id="SSF52402">
    <property type="entry name" value="Adenine nucleotide alpha hydrolases-like"/>
    <property type="match status" value="2"/>
</dbReference>
<dbReference type="PATRIC" id="fig|317.175.peg.4972"/>
<dbReference type="PANTHER" id="PTHR47892">
    <property type="entry name" value="UNIVERSAL STRESS PROTEIN E"/>
    <property type="match status" value="1"/>
</dbReference>
<sequence>MAESERLLLIATPLLNRTPAFDRAAALAKAKSAALHIVAFDYVDGIAAAGLVNETAINEMREVYLQSHRDWLEEQAAGIRHMGVEVTTEVIWVQRPFEEIMTHIREMKPSMVIKDLQHESWLTRALFTTLDMRLLHDCPAPLHLVGKIQHGLPRKILAAVDPFYPDDQFEQFNDKIIKTAEILATQCDAQLHLLFAYDLSYIYSLDGGFGYEATVMDELYRTESEAFTRLADRFGVPKDCRHMITGNPARVIESFMLNTGIDVVVMGTVHRNTLHKLMGSTTEQVAHHLSSSLLTINPRTQP</sequence>
<dbReference type="RefSeq" id="WP_032631412.1">
    <property type="nucleotide sequence ID" value="NZ_JPQU01000089.1"/>
</dbReference>
<comment type="similarity">
    <text evidence="2">Belongs to the universal stress protein A family.</text>
</comment>
<feature type="domain" description="UspA" evidence="5">
    <location>
        <begin position="18"/>
        <end position="145"/>
    </location>
</feature>
<dbReference type="Pfam" id="PF00582">
    <property type="entry name" value="Usp"/>
    <property type="match status" value="2"/>
</dbReference>
<dbReference type="AlphaFoldDB" id="A0A085V777"/>
<dbReference type="OrthoDB" id="239260at2"/>
<evidence type="ECO:0000256" key="1">
    <source>
        <dbReference type="ARBA" id="ARBA00004496"/>
    </source>
</evidence>
<feature type="domain" description="UspA" evidence="5">
    <location>
        <begin position="154"/>
        <end position="295"/>
    </location>
</feature>
<reference evidence="6 7" key="1">
    <citation type="submission" date="2014-07" db="EMBL/GenBank/DDBJ databases">
        <title>Draft Genome Sequences of Environmental Pseudomonas syringae strains.</title>
        <authorList>
            <person name="Baltrus D.A."/>
            <person name="Berge O."/>
            <person name="Morris C."/>
        </authorList>
    </citation>
    <scope>NUCLEOTIDE SEQUENCE [LARGE SCALE GENOMIC DNA]</scope>
    <source>
        <strain evidence="6 7">GAW0119</strain>
    </source>
</reference>
<evidence type="ECO:0000256" key="2">
    <source>
        <dbReference type="ARBA" id="ARBA00008791"/>
    </source>
</evidence>
<evidence type="ECO:0000256" key="3">
    <source>
        <dbReference type="ARBA" id="ARBA00022490"/>
    </source>
</evidence>
<gene>
    <name evidence="6" type="ORF">IV01_23830</name>
</gene>
<dbReference type="EMBL" id="JPQU01000089">
    <property type="protein sequence ID" value="KFE51290.1"/>
    <property type="molecule type" value="Genomic_DNA"/>
</dbReference>
<dbReference type="PANTHER" id="PTHR47892:SF1">
    <property type="entry name" value="UNIVERSAL STRESS PROTEIN E"/>
    <property type="match status" value="1"/>
</dbReference>
<keyword evidence="7" id="KW-1185">Reference proteome</keyword>
<evidence type="ECO:0000259" key="5">
    <source>
        <dbReference type="Pfam" id="PF00582"/>
    </source>
</evidence>
<comment type="subcellular location">
    <subcellularLocation>
        <location evidence="1">Cytoplasm</location>
    </subcellularLocation>
</comment>
<name>A0A085V777_PSESX</name>
<comment type="function">
    <text evidence="4">Required for resistance to DNA-damaging agents.</text>
</comment>
<dbReference type="Gene3D" id="3.40.50.12370">
    <property type="match status" value="1"/>
</dbReference>
<proteinExistence type="inferred from homology"/>
<evidence type="ECO:0000313" key="6">
    <source>
        <dbReference type="EMBL" id="KFE51290.1"/>
    </source>
</evidence>
<protein>
    <submittedName>
        <fullName evidence="6">Universal stress protein</fullName>
    </submittedName>
</protein>